<evidence type="ECO:0000313" key="10">
    <source>
        <dbReference type="EMBL" id="GEK79635.1"/>
    </source>
</evidence>
<dbReference type="PANTHER" id="PTHR11795">
    <property type="entry name" value="BRANCHED-CHAIN AMINO ACID TRANSPORT SYSTEM PERMEASE PROTEIN LIVH"/>
    <property type="match status" value="1"/>
</dbReference>
<evidence type="ECO:0000256" key="7">
    <source>
        <dbReference type="ARBA" id="ARBA00023136"/>
    </source>
</evidence>
<keyword evidence="4 9" id="KW-0812">Transmembrane</keyword>
<keyword evidence="7 9" id="KW-0472">Membrane</keyword>
<dbReference type="InterPro" id="IPR052157">
    <property type="entry name" value="BCAA_transport_permease"/>
</dbReference>
<feature type="transmembrane region" description="Helical" evidence="9">
    <location>
        <begin position="248"/>
        <end position="264"/>
    </location>
</feature>
<evidence type="ECO:0000256" key="5">
    <source>
        <dbReference type="ARBA" id="ARBA00022970"/>
    </source>
</evidence>
<dbReference type="GO" id="GO:0022857">
    <property type="term" value="F:transmembrane transporter activity"/>
    <property type="evidence" value="ECO:0007669"/>
    <property type="project" value="InterPro"/>
</dbReference>
<dbReference type="Pfam" id="PF02653">
    <property type="entry name" value="BPD_transp_2"/>
    <property type="match status" value="1"/>
</dbReference>
<accession>A0AA87URN1</accession>
<evidence type="ECO:0000256" key="9">
    <source>
        <dbReference type="SAM" id="Phobius"/>
    </source>
</evidence>
<feature type="transmembrane region" description="Helical" evidence="9">
    <location>
        <begin position="75"/>
        <end position="98"/>
    </location>
</feature>
<feature type="transmembrane region" description="Helical" evidence="9">
    <location>
        <begin position="225"/>
        <end position="242"/>
    </location>
</feature>
<dbReference type="PANTHER" id="PTHR11795:SF445">
    <property type="entry name" value="AMINO ACID ABC TRANSPORTER PERMEASE PROTEIN"/>
    <property type="match status" value="1"/>
</dbReference>
<dbReference type="GO" id="GO:0005886">
    <property type="term" value="C:plasma membrane"/>
    <property type="evidence" value="ECO:0007669"/>
    <property type="project" value="UniProtKB-SubCell"/>
</dbReference>
<evidence type="ECO:0000256" key="8">
    <source>
        <dbReference type="ARBA" id="ARBA00037998"/>
    </source>
</evidence>
<feature type="transmembrane region" description="Helical" evidence="9">
    <location>
        <begin position="200"/>
        <end position="218"/>
    </location>
</feature>
<comment type="caution">
    <text evidence="10">The sequence shown here is derived from an EMBL/GenBank/DDBJ whole genome shotgun (WGS) entry which is preliminary data.</text>
</comment>
<feature type="transmembrane region" description="Helical" evidence="9">
    <location>
        <begin position="118"/>
        <end position="143"/>
    </location>
</feature>
<feature type="transmembrane region" description="Helical" evidence="9">
    <location>
        <begin position="175"/>
        <end position="194"/>
    </location>
</feature>
<organism evidence="10 11">
    <name type="scientific">Agrococcus baldri</name>
    <dbReference type="NCBI Taxonomy" id="153730"/>
    <lineage>
        <taxon>Bacteria</taxon>
        <taxon>Bacillati</taxon>
        <taxon>Actinomycetota</taxon>
        <taxon>Actinomycetes</taxon>
        <taxon>Micrococcales</taxon>
        <taxon>Microbacteriaceae</taxon>
        <taxon>Agrococcus</taxon>
    </lineage>
</organism>
<keyword evidence="11" id="KW-1185">Reference proteome</keyword>
<evidence type="ECO:0000256" key="1">
    <source>
        <dbReference type="ARBA" id="ARBA00004651"/>
    </source>
</evidence>
<name>A0AA87URN1_9MICO</name>
<evidence type="ECO:0000313" key="11">
    <source>
        <dbReference type="Proteomes" id="UP000321749"/>
    </source>
</evidence>
<comment type="similarity">
    <text evidence="8">Belongs to the binding-protein-dependent transport system permease family. LivHM subfamily.</text>
</comment>
<dbReference type="Proteomes" id="UP000321749">
    <property type="component" value="Unassembled WGS sequence"/>
</dbReference>
<keyword evidence="3" id="KW-1003">Cell membrane</keyword>
<dbReference type="InterPro" id="IPR001851">
    <property type="entry name" value="ABC_transp_permease"/>
</dbReference>
<dbReference type="AlphaFoldDB" id="A0AA87URN1"/>
<dbReference type="EMBL" id="BJUU01000004">
    <property type="protein sequence ID" value="GEK79635.1"/>
    <property type="molecule type" value="Genomic_DNA"/>
</dbReference>
<dbReference type="GO" id="GO:0006865">
    <property type="term" value="P:amino acid transport"/>
    <property type="evidence" value="ECO:0007669"/>
    <property type="project" value="UniProtKB-KW"/>
</dbReference>
<proteinExistence type="inferred from homology"/>
<evidence type="ECO:0000256" key="3">
    <source>
        <dbReference type="ARBA" id="ARBA00022475"/>
    </source>
</evidence>
<feature type="transmembrane region" description="Helical" evidence="9">
    <location>
        <begin position="45"/>
        <end position="63"/>
    </location>
</feature>
<keyword evidence="6 9" id="KW-1133">Transmembrane helix</keyword>
<evidence type="ECO:0000256" key="2">
    <source>
        <dbReference type="ARBA" id="ARBA00022448"/>
    </source>
</evidence>
<protein>
    <submittedName>
        <fullName evidence="10">Branched-chain amino acid ABC transporter permease</fullName>
    </submittedName>
</protein>
<evidence type="ECO:0000256" key="6">
    <source>
        <dbReference type="ARBA" id="ARBA00022989"/>
    </source>
</evidence>
<sequence length="271" mass="29081">MPYGLAGLGFALIFRTAKELNFAFGATIAIGGYVTYSAAGAGAPVPLAMVLSLLVCALIGFLLRWGIFSRLRDHFAVLLFSFALSVIIENALQVFYGVHDVVADTPAMRESITLIPGTNLMATVVQIFGLVLLLVIWAAVWWAQARSKTGLGMTAVIRDAEIAELVGVRSEKMKLIAYAVGSALAGVAGSLTVMDTGVRPTLGFSILLYGFIATLLAGNRFVHTAIWGLAFAVVLNLSAVWLESQYRTLVAFAILVVYLIVRMLRLPRIAL</sequence>
<keyword evidence="5" id="KW-0029">Amino-acid transport</keyword>
<evidence type="ECO:0000256" key="4">
    <source>
        <dbReference type="ARBA" id="ARBA00022692"/>
    </source>
</evidence>
<feature type="transmembrane region" description="Helical" evidence="9">
    <location>
        <begin position="20"/>
        <end position="39"/>
    </location>
</feature>
<gene>
    <name evidence="10" type="ORF">ABA31_09860</name>
</gene>
<dbReference type="CDD" id="cd06582">
    <property type="entry name" value="TM_PBP1_LivH_like"/>
    <property type="match status" value="1"/>
</dbReference>
<comment type="subcellular location">
    <subcellularLocation>
        <location evidence="1">Cell membrane</location>
        <topology evidence="1">Multi-pass membrane protein</topology>
    </subcellularLocation>
</comment>
<reference evidence="10 11" key="1">
    <citation type="submission" date="2019-07" db="EMBL/GenBank/DDBJ databases">
        <title>Whole genome shotgun sequence of Agrococcus baldri NBRC 103055.</title>
        <authorList>
            <person name="Hosoyama A."/>
            <person name="Uohara A."/>
            <person name="Ohji S."/>
            <person name="Ichikawa N."/>
        </authorList>
    </citation>
    <scope>NUCLEOTIDE SEQUENCE [LARGE SCALE GENOMIC DNA]</scope>
    <source>
        <strain evidence="10 11">NBRC 103055</strain>
    </source>
</reference>
<keyword evidence="2" id="KW-0813">Transport</keyword>